<accession>A0A7C4JM41</accession>
<dbReference type="EMBL" id="DTBE01000105">
    <property type="protein sequence ID" value="HGQ59896.1"/>
    <property type="molecule type" value="Genomic_DNA"/>
</dbReference>
<name>A0A7C4JM41_STAMA</name>
<dbReference type="AlphaFoldDB" id="A0A7C4JM41"/>
<evidence type="ECO:0000313" key="2">
    <source>
        <dbReference type="EMBL" id="HGQ73803.1"/>
    </source>
</evidence>
<sequence length="77" mass="8943">MIILFAILLIITVISEFRKRSRLVEYVTRELVECSICKYSYEEEYEPGDFISMIKGTCPKCGKGVLKIRAIYSVEKK</sequence>
<dbReference type="EMBL" id="DTBP01000014">
    <property type="protein sequence ID" value="HGQ73803.1"/>
    <property type="molecule type" value="Genomic_DNA"/>
</dbReference>
<proteinExistence type="predicted"/>
<organism evidence="2">
    <name type="scientific">Staphylothermus marinus</name>
    <dbReference type="NCBI Taxonomy" id="2280"/>
    <lineage>
        <taxon>Archaea</taxon>
        <taxon>Thermoproteota</taxon>
        <taxon>Thermoprotei</taxon>
        <taxon>Desulfurococcales</taxon>
        <taxon>Desulfurococcaceae</taxon>
        <taxon>Staphylothermus</taxon>
    </lineage>
</organism>
<evidence type="ECO:0000313" key="1">
    <source>
        <dbReference type="EMBL" id="HGQ59896.1"/>
    </source>
</evidence>
<gene>
    <name evidence="1" type="ORF">ENU09_04205</name>
    <name evidence="2" type="ORF">ENU20_01830</name>
</gene>
<protein>
    <submittedName>
        <fullName evidence="2">Uncharacterized protein</fullName>
    </submittedName>
</protein>
<reference evidence="2" key="1">
    <citation type="journal article" date="2020" name="mSystems">
        <title>Genome- and Community-Level Interaction Insights into Carbon Utilization and Element Cycling Functions of Hydrothermarchaeota in Hydrothermal Sediment.</title>
        <authorList>
            <person name="Zhou Z."/>
            <person name="Liu Y."/>
            <person name="Xu W."/>
            <person name="Pan J."/>
            <person name="Luo Z.H."/>
            <person name="Li M."/>
        </authorList>
    </citation>
    <scope>NUCLEOTIDE SEQUENCE [LARGE SCALE GENOMIC DNA]</scope>
    <source>
        <strain evidence="1">SpSt-638</strain>
        <strain evidence="2">SpSt-648</strain>
    </source>
</reference>
<comment type="caution">
    <text evidence="2">The sequence shown here is derived from an EMBL/GenBank/DDBJ whole genome shotgun (WGS) entry which is preliminary data.</text>
</comment>